<protein>
    <recommendedName>
        <fullName evidence="1">G-protein coupled receptors family 2 profile 1 domain-containing protein</fullName>
    </recommendedName>
</protein>
<reference evidence="2" key="1">
    <citation type="journal article" date="2023" name="G3 (Bethesda)">
        <title>A reference genome for the long-term kleptoplast-retaining sea slug Elysia crispata morphotype clarki.</title>
        <authorList>
            <person name="Eastman K.E."/>
            <person name="Pendleton A.L."/>
            <person name="Shaikh M.A."/>
            <person name="Suttiyut T."/>
            <person name="Ogas R."/>
            <person name="Tomko P."/>
            <person name="Gavelis G."/>
            <person name="Widhalm J.R."/>
            <person name="Wisecaver J.H."/>
        </authorList>
    </citation>
    <scope>NUCLEOTIDE SEQUENCE</scope>
    <source>
        <strain evidence="2">ECLA1</strain>
    </source>
</reference>
<evidence type="ECO:0000313" key="2">
    <source>
        <dbReference type="EMBL" id="KAK3761036.1"/>
    </source>
</evidence>
<dbReference type="GO" id="GO:0016020">
    <property type="term" value="C:membrane"/>
    <property type="evidence" value="ECO:0007669"/>
    <property type="project" value="InterPro"/>
</dbReference>
<dbReference type="Proteomes" id="UP001283361">
    <property type="component" value="Unassembled WGS sequence"/>
</dbReference>
<dbReference type="InterPro" id="IPR036445">
    <property type="entry name" value="GPCR_2_extracell_dom_sf"/>
</dbReference>
<dbReference type="Pfam" id="PF02793">
    <property type="entry name" value="HRM"/>
    <property type="match status" value="1"/>
</dbReference>
<organism evidence="2 3">
    <name type="scientific">Elysia crispata</name>
    <name type="common">lettuce slug</name>
    <dbReference type="NCBI Taxonomy" id="231223"/>
    <lineage>
        <taxon>Eukaryota</taxon>
        <taxon>Metazoa</taxon>
        <taxon>Spiralia</taxon>
        <taxon>Lophotrochozoa</taxon>
        <taxon>Mollusca</taxon>
        <taxon>Gastropoda</taxon>
        <taxon>Heterobranchia</taxon>
        <taxon>Euthyneura</taxon>
        <taxon>Panpulmonata</taxon>
        <taxon>Sacoglossa</taxon>
        <taxon>Placobranchoidea</taxon>
        <taxon>Plakobranchidae</taxon>
        <taxon>Elysia</taxon>
    </lineage>
</organism>
<dbReference type="AlphaFoldDB" id="A0AAE0Z2P5"/>
<evidence type="ECO:0000313" key="3">
    <source>
        <dbReference type="Proteomes" id="UP001283361"/>
    </source>
</evidence>
<accession>A0AAE0Z2P5</accession>
<comment type="caution">
    <text evidence="2">The sequence shown here is derived from an EMBL/GenBank/DDBJ whole genome shotgun (WGS) entry which is preliminary data.</text>
</comment>
<dbReference type="SUPFAM" id="SSF111418">
    <property type="entry name" value="Hormone receptor domain"/>
    <property type="match status" value="1"/>
</dbReference>
<sequence>MIRELGLYCITTKSHKLTVSPLMCCKDQLSVGAAQAPGPGAQQAGSCPHTWDGFACFTSTPARHTARVECPAYLYSTDTTGGSP</sequence>
<dbReference type="GO" id="GO:0004930">
    <property type="term" value="F:G protein-coupled receptor activity"/>
    <property type="evidence" value="ECO:0007669"/>
    <property type="project" value="InterPro"/>
</dbReference>
<dbReference type="InterPro" id="IPR017983">
    <property type="entry name" value="GPCR_2_secretin-like_CS"/>
</dbReference>
<dbReference type="PROSITE" id="PS00649">
    <property type="entry name" value="G_PROTEIN_RECEP_F2_1"/>
    <property type="match status" value="1"/>
</dbReference>
<dbReference type="InterPro" id="IPR001879">
    <property type="entry name" value="GPCR_2_extracellular_dom"/>
</dbReference>
<dbReference type="Gene3D" id="4.10.1240.10">
    <property type="entry name" value="GPCR, family 2, extracellular hormone receptor domain"/>
    <property type="match status" value="1"/>
</dbReference>
<feature type="domain" description="G-protein coupled receptors family 2 profile 1" evidence="1">
    <location>
        <begin position="24"/>
        <end position="84"/>
    </location>
</feature>
<name>A0AAE0Z2P5_9GAST</name>
<proteinExistence type="predicted"/>
<dbReference type="EMBL" id="JAWDGP010004927">
    <property type="protein sequence ID" value="KAK3761036.1"/>
    <property type="molecule type" value="Genomic_DNA"/>
</dbReference>
<keyword evidence="3" id="KW-1185">Reference proteome</keyword>
<evidence type="ECO:0000259" key="1">
    <source>
        <dbReference type="PROSITE" id="PS50227"/>
    </source>
</evidence>
<dbReference type="PROSITE" id="PS50227">
    <property type="entry name" value="G_PROTEIN_RECEP_F2_3"/>
    <property type="match status" value="1"/>
</dbReference>
<gene>
    <name evidence="2" type="ORF">RRG08_022442</name>
</gene>